<dbReference type="SUPFAM" id="SSF56784">
    <property type="entry name" value="HAD-like"/>
    <property type="match status" value="1"/>
</dbReference>
<dbReference type="InterPro" id="IPR010708">
    <property type="entry name" value="5'(3')-deoxyribonucleotidase"/>
</dbReference>
<dbReference type="InterPro" id="IPR009206">
    <property type="entry name" value="Nucleotidase_putative"/>
</dbReference>
<evidence type="ECO:0000313" key="7">
    <source>
        <dbReference type="Proteomes" id="UP001071230"/>
    </source>
</evidence>
<dbReference type="GO" id="GO:0009264">
    <property type="term" value="P:deoxyribonucleotide catabolic process"/>
    <property type="evidence" value="ECO:0007669"/>
    <property type="project" value="InterPro"/>
</dbReference>
<dbReference type="EMBL" id="CDGJ01000015">
    <property type="protein sequence ID" value="CEJ06063.1"/>
    <property type="molecule type" value="Genomic_DNA"/>
</dbReference>
<feature type="active site" description="Nucleophile" evidence="4">
    <location>
        <position position="6"/>
    </location>
</feature>
<proteinExistence type="inferred from homology"/>
<dbReference type="KEGG" id="aacx:DEACI_0939"/>
<evidence type="ECO:0000256" key="3">
    <source>
        <dbReference type="PIRNR" id="PIRNR021362"/>
    </source>
</evidence>
<dbReference type="PANTHER" id="PTHR35134">
    <property type="entry name" value="NUCLEOTIDASE YQFW-RELATED"/>
    <property type="match status" value="1"/>
</dbReference>
<name>A0A8S0XVF3_9FIRM</name>
<keyword evidence="2 3" id="KW-0378">Hydrolase</keyword>
<protein>
    <recommendedName>
        <fullName evidence="3">Nucleotidase</fullName>
        <ecNumber evidence="3">3.1.3.-</ecNumber>
    </recommendedName>
</protein>
<dbReference type="EMBL" id="LR746496">
    <property type="protein sequence ID" value="CAA7600287.1"/>
    <property type="molecule type" value="Genomic_DNA"/>
</dbReference>
<organism evidence="5">
    <name type="scientific">Acididesulfobacillus acetoxydans</name>
    <dbReference type="NCBI Taxonomy" id="1561005"/>
    <lineage>
        <taxon>Bacteria</taxon>
        <taxon>Bacillati</taxon>
        <taxon>Bacillota</taxon>
        <taxon>Clostridia</taxon>
        <taxon>Eubacteriales</taxon>
        <taxon>Peptococcaceae</taxon>
        <taxon>Acididesulfobacillus</taxon>
    </lineage>
</organism>
<evidence type="ECO:0000256" key="2">
    <source>
        <dbReference type="ARBA" id="ARBA00022801"/>
    </source>
</evidence>
<accession>A0A8S0XVF3</accession>
<dbReference type="InterPro" id="IPR052419">
    <property type="entry name" value="5_3-deoxyribonucleotidase-like"/>
</dbReference>
<dbReference type="Pfam" id="PF06941">
    <property type="entry name" value="NT5C"/>
    <property type="match status" value="1"/>
</dbReference>
<keyword evidence="7" id="KW-1185">Reference proteome</keyword>
<comment type="similarity">
    <text evidence="1 3">Belongs to the 5'(3')-deoxyribonucleotidase family.</text>
</comment>
<reference evidence="5" key="2">
    <citation type="submission" date="2020-01" db="EMBL/GenBank/DDBJ databases">
        <authorList>
            <person name="Hornung B."/>
        </authorList>
    </citation>
    <scope>NUCLEOTIDE SEQUENCE</scope>
    <source>
        <strain evidence="5">PacBioINE</strain>
    </source>
</reference>
<dbReference type="EC" id="3.1.3.-" evidence="3"/>
<evidence type="ECO:0000256" key="1">
    <source>
        <dbReference type="ARBA" id="ARBA00009589"/>
    </source>
</evidence>
<evidence type="ECO:0000313" key="5">
    <source>
        <dbReference type="EMBL" id="CAA7600287.1"/>
    </source>
</evidence>
<feature type="active site" description="Proton donor" evidence="4">
    <location>
        <position position="8"/>
    </location>
</feature>
<dbReference type="Gene3D" id="3.40.50.1000">
    <property type="entry name" value="HAD superfamily/HAD-like"/>
    <property type="match status" value="1"/>
</dbReference>
<dbReference type="InterPro" id="IPR036412">
    <property type="entry name" value="HAD-like_sf"/>
</dbReference>
<dbReference type="GO" id="GO:0008253">
    <property type="term" value="F:5'-nucleotidase activity"/>
    <property type="evidence" value="ECO:0007669"/>
    <property type="project" value="InterPro"/>
</dbReference>
<dbReference type="PANTHER" id="PTHR35134:SF2">
    <property type="entry name" value="NUCLEOTIDASE YQFW-RELATED"/>
    <property type="match status" value="1"/>
</dbReference>
<dbReference type="Proteomes" id="UP000836597">
    <property type="component" value="Chromosome"/>
</dbReference>
<reference evidence="6" key="1">
    <citation type="submission" date="2014-11" db="EMBL/GenBank/DDBJ databases">
        <authorList>
            <person name="Hornung B.V."/>
        </authorList>
    </citation>
    <scope>NUCLEOTIDE SEQUENCE</scope>
    <source>
        <strain evidence="6">INE</strain>
    </source>
</reference>
<dbReference type="RefSeq" id="WP_240983982.1">
    <property type="nucleotide sequence ID" value="NZ_CDGJ01000015.1"/>
</dbReference>
<sequence length="185" mass="21108">MRIGVDIDGVVSDSYPAWLQELNRHYGKNITVLEDYEMHLVFDVPWDDMNDFFVENVDHLLSMPKPVPGAREGIESLRREGHEVIFVTARRPEEEKVTLKWLEKYEIPHETVLFSGFKSKVDLVKQWQLEAFVEDHLANARGISALGVPVLLLTTSYNRGKLPAGVTRCATWTEMVTVLRQLASG</sequence>
<gene>
    <name evidence="6" type="ORF">DEACI_0509</name>
    <name evidence="5" type="ORF">DEACI_0939</name>
</gene>
<evidence type="ECO:0000256" key="4">
    <source>
        <dbReference type="PIRSR" id="PIRSR610708-1"/>
    </source>
</evidence>
<dbReference type="InterPro" id="IPR023214">
    <property type="entry name" value="HAD_sf"/>
</dbReference>
<evidence type="ECO:0000313" key="6">
    <source>
        <dbReference type="EMBL" id="CEJ06063.1"/>
    </source>
</evidence>
<dbReference type="AlphaFoldDB" id="A0A8S0XVF3"/>
<dbReference type="Proteomes" id="UP001071230">
    <property type="component" value="Unassembled WGS sequence"/>
</dbReference>
<dbReference type="PIRSF" id="PIRSF021362">
    <property type="entry name" value="UCP021362_HAD"/>
    <property type="match status" value="1"/>
</dbReference>